<dbReference type="OrthoDB" id="6020543at2759"/>
<feature type="domain" description="Chitin-binding type-2" evidence="7">
    <location>
        <begin position="270"/>
        <end position="329"/>
    </location>
</feature>
<dbReference type="PANTHER" id="PTHR23301">
    <property type="entry name" value="CHITIN BINDING PERITROPHIN-A"/>
    <property type="match status" value="1"/>
</dbReference>
<keyword evidence="3" id="KW-0677">Repeat</keyword>
<organism evidence="8 9">
    <name type="scientific">Hypsibius exemplaris</name>
    <name type="common">Freshwater tardigrade</name>
    <dbReference type="NCBI Taxonomy" id="2072580"/>
    <lineage>
        <taxon>Eukaryota</taxon>
        <taxon>Metazoa</taxon>
        <taxon>Ecdysozoa</taxon>
        <taxon>Tardigrada</taxon>
        <taxon>Eutardigrada</taxon>
        <taxon>Parachela</taxon>
        <taxon>Hypsibioidea</taxon>
        <taxon>Hypsibiidae</taxon>
        <taxon>Hypsibius</taxon>
    </lineage>
</organism>
<evidence type="ECO:0000256" key="1">
    <source>
        <dbReference type="ARBA" id="ARBA00022669"/>
    </source>
</evidence>
<dbReference type="PANTHER" id="PTHR23301:SF0">
    <property type="entry name" value="CHITIN-BINDING TYPE-2 DOMAIN-CONTAINING PROTEIN-RELATED"/>
    <property type="match status" value="1"/>
</dbReference>
<sequence>MISFAILTIGQADDNAGALTNTPCVIALKRFPAPDATWTAKHLWTTCPELCRNSSGHFATGQFPHPWDCNAFINCYNDDAWVHWCQVNLVFNENNLQCDYPRNVNCQRSRPSEFTVPVDVSTQSQWEFLPTTPAPRAAEKIQPAVDVITCKDSQIKLNEKEALGPRPDLCTDGTGNYRAPDCRFYVKCAGVQAYVARCPADFVFDAAGRQCDWPRKNPACLKSCQDSGNYDNNDTPQKPVDLPKPIDLDVRTQNLSCNESHCVPKAGCQAALCRQPKGQFAIAGKCTSFANCWDNCAYISTCPAGMVFSETRGMCDNALSLPSTDPCYQSANVGTQLQGQTSNNNNNNNNNSNHGEDQDQEQTAFGGMKQSQSMNSGRMAQSQSL</sequence>
<feature type="region of interest" description="Disordered" evidence="6">
    <location>
        <begin position="336"/>
        <end position="385"/>
    </location>
</feature>
<keyword evidence="9" id="KW-1185">Reference proteome</keyword>
<dbReference type="SMART" id="SM00494">
    <property type="entry name" value="ChtBD2"/>
    <property type="match status" value="3"/>
</dbReference>
<gene>
    <name evidence="8" type="ORF">BV898_04785</name>
</gene>
<dbReference type="Gene3D" id="2.170.140.10">
    <property type="entry name" value="Chitin binding domain"/>
    <property type="match status" value="3"/>
</dbReference>
<dbReference type="InterPro" id="IPR051940">
    <property type="entry name" value="Chitin_bind-dev_reg"/>
</dbReference>
<accession>A0A1W0X1L6</accession>
<evidence type="ECO:0000256" key="5">
    <source>
        <dbReference type="ARBA" id="ARBA00023180"/>
    </source>
</evidence>
<keyword evidence="2" id="KW-0732">Signal</keyword>
<keyword evidence="5" id="KW-0325">Glycoprotein</keyword>
<dbReference type="Proteomes" id="UP000192578">
    <property type="component" value="Unassembled WGS sequence"/>
</dbReference>
<evidence type="ECO:0000313" key="8">
    <source>
        <dbReference type="EMBL" id="OQV21301.1"/>
    </source>
</evidence>
<feature type="domain" description="Chitin-binding type-2" evidence="7">
    <location>
        <begin position="48"/>
        <end position="108"/>
    </location>
</feature>
<feature type="compositionally biased region" description="Low complexity" evidence="6">
    <location>
        <begin position="342"/>
        <end position="353"/>
    </location>
</feature>
<keyword evidence="4" id="KW-1015">Disulfide bond</keyword>
<name>A0A1W0X1L6_HYPEX</name>
<dbReference type="PROSITE" id="PS50940">
    <property type="entry name" value="CHIT_BIND_II"/>
    <property type="match status" value="3"/>
</dbReference>
<dbReference type="GO" id="GO:0005576">
    <property type="term" value="C:extracellular region"/>
    <property type="evidence" value="ECO:0007669"/>
    <property type="project" value="InterPro"/>
</dbReference>
<evidence type="ECO:0000256" key="4">
    <source>
        <dbReference type="ARBA" id="ARBA00023157"/>
    </source>
</evidence>
<feature type="compositionally biased region" description="Polar residues" evidence="6">
    <location>
        <begin position="369"/>
        <end position="385"/>
    </location>
</feature>
<evidence type="ECO:0000313" key="9">
    <source>
        <dbReference type="Proteomes" id="UP000192578"/>
    </source>
</evidence>
<protein>
    <recommendedName>
        <fullName evidence="7">Chitin-binding type-2 domain-containing protein</fullName>
    </recommendedName>
</protein>
<reference evidence="9" key="1">
    <citation type="submission" date="2017-01" db="EMBL/GenBank/DDBJ databases">
        <title>Comparative genomics of anhydrobiosis in the tardigrade Hypsibius dujardini.</title>
        <authorList>
            <person name="Yoshida Y."/>
            <person name="Koutsovoulos G."/>
            <person name="Laetsch D."/>
            <person name="Stevens L."/>
            <person name="Kumar S."/>
            <person name="Horikawa D."/>
            <person name="Ishino K."/>
            <person name="Komine S."/>
            <person name="Tomita M."/>
            <person name="Blaxter M."/>
            <person name="Arakawa K."/>
        </authorList>
    </citation>
    <scope>NUCLEOTIDE SEQUENCE [LARGE SCALE GENOMIC DNA]</scope>
    <source>
        <strain evidence="9">Z151</strain>
    </source>
</reference>
<dbReference type="EMBL" id="MTYJ01000024">
    <property type="protein sequence ID" value="OQV21301.1"/>
    <property type="molecule type" value="Genomic_DNA"/>
</dbReference>
<feature type="domain" description="Chitin-binding type-2" evidence="7">
    <location>
        <begin position="167"/>
        <end position="222"/>
    </location>
</feature>
<dbReference type="AlphaFoldDB" id="A0A1W0X1L6"/>
<dbReference type="SUPFAM" id="SSF57625">
    <property type="entry name" value="Invertebrate chitin-binding proteins"/>
    <property type="match status" value="3"/>
</dbReference>
<dbReference type="InterPro" id="IPR002557">
    <property type="entry name" value="Chitin-bd_dom"/>
</dbReference>
<proteinExistence type="predicted"/>
<dbReference type="InterPro" id="IPR036508">
    <property type="entry name" value="Chitin-bd_dom_sf"/>
</dbReference>
<evidence type="ECO:0000256" key="2">
    <source>
        <dbReference type="ARBA" id="ARBA00022729"/>
    </source>
</evidence>
<dbReference type="GO" id="GO:0008061">
    <property type="term" value="F:chitin binding"/>
    <property type="evidence" value="ECO:0007669"/>
    <property type="project" value="UniProtKB-KW"/>
</dbReference>
<keyword evidence="1" id="KW-0147">Chitin-binding</keyword>
<evidence type="ECO:0000256" key="6">
    <source>
        <dbReference type="SAM" id="MobiDB-lite"/>
    </source>
</evidence>
<dbReference type="Pfam" id="PF01607">
    <property type="entry name" value="CBM_14"/>
    <property type="match status" value="3"/>
</dbReference>
<comment type="caution">
    <text evidence="8">The sequence shown here is derived from an EMBL/GenBank/DDBJ whole genome shotgun (WGS) entry which is preliminary data.</text>
</comment>
<evidence type="ECO:0000259" key="7">
    <source>
        <dbReference type="PROSITE" id="PS50940"/>
    </source>
</evidence>
<evidence type="ECO:0000256" key="3">
    <source>
        <dbReference type="ARBA" id="ARBA00022737"/>
    </source>
</evidence>